<evidence type="ECO:0000256" key="1">
    <source>
        <dbReference type="SAM" id="MobiDB-lite"/>
    </source>
</evidence>
<name>A0ABX2KKW1_9PROT</name>
<organism evidence="2 3">
    <name type="scientific">Azospirillum melinis</name>
    <dbReference type="NCBI Taxonomy" id="328839"/>
    <lineage>
        <taxon>Bacteria</taxon>
        <taxon>Pseudomonadati</taxon>
        <taxon>Pseudomonadota</taxon>
        <taxon>Alphaproteobacteria</taxon>
        <taxon>Rhodospirillales</taxon>
        <taxon>Azospirillaceae</taxon>
        <taxon>Azospirillum</taxon>
    </lineage>
</organism>
<proteinExistence type="predicted"/>
<accession>A0ABX2KKW1</accession>
<evidence type="ECO:0008006" key="4">
    <source>
        <dbReference type="Google" id="ProtNLM"/>
    </source>
</evidence>
<feature type="compositionally biased region" description="Basic and acidic residues" evidence="1">
    <location>
        <begin position="25"/>
        <end position="69"/>
    </location>
</feature>
<evidence type="ECO:0000313" key="3">
    <source>
        <dbReference type="Proteomes" id="UP000605086"/>
    </source>
</evidence>
<feature type="compositionally biased region" description="Polar residues" evidence="1">
    <location>
        <begin position="9"/>
        <end position="23"/>
    </location>
</feature>
<sequence>MTAEDRSASRTSDAQSDAPSNAAQRIEDKLVDETGKASGDPDKPVQKKWEEMGEREEIAERSQREGGGA</sequence>
<gene>
    <name evidence="2" type="ORF">GBZ48_34185</name>
</gene>
<dbReference type="EMBL" id="WHOS01000097">
    <property type="protein sequence ID" value="NUB04260.1"/>
    <property type="molecule type" value="Genomic_DNA"/>
</dbReference>
<comment type="caution">
    <text evidence="2">The sequence shown here is derived from an EMBL/GenBank/DDBJ whole genome shotgun (WGS) entry which is preliminary data.</text>
</comment>
<dbReference type="RefSeq" id="WP_174475104.1">
    <property type="nucleotide sequence ID" value="NZ_JAGINN010000001.1"/>
</dbReference>
<reference evidence="2 3" key="1">
    <citation type="submission" date="2019-10" db="EMBL/GenBank/DDBJ databases">
        <title>Genome sequence of Azospirillum melinis.</title>
        <authorList>
            <person name="Ambrosini A."/>
            <person name="Sant'Anna F.H."/>
            <person name="Cassan F.D."/>
            <person name="Souza E.M."/>
            <person name="Passaglia L.M.P."/>
        </authorList>
    </citation>
    <scope>NUCLEOTIDE SEQUENCE [LARGE SCALE GENOMIC DNA]</scope>
    <source>
        <strain evidence="2 3">TMCY0552</strain>
    </source>
</reference>
<evidence type="ECO:0000313" key="2">
    <source>
        <dbReference type="EMBL" id="NUB04260.1"/>
    </source>
</evidence>
<feature type="region of interest" description="Disordered" evidence="1">
    <location>
        <begin position="1"/>
        <end position="69"/>
    </location>
</feature>
<protein>
    <recommendedName>
        <fullName evidence="4">CsbD family protein</fullName>
    </recommendedName>
</protein>
<dbReference type="Proteomes" id="UP000605086">
    <property type="component" value="Unassembled WGS sequence"/>
</dbReference>
<keyword evidence="3" id="KW-1185">Reference proteome</keyword>